<reference evidence="1" key="2">
    <citation type="journal article" date="2021" name="Genome Biol. Evol.">
        <title>Developing a high-quality reference genome for a parasitic bivalve with doubly uniparental inheritance (Bivalvia: Unionida).</title>
        <authorList>
            <person name="Smith C.H."/>
        </authorList>
    </citation>
    <scope>NUCLEOTIDE SEQUENCE</scope>
    <source>
        <strain evidence="1">CHS0354</strain>
        <tissue evidence="1">Mantle</tissue>
    </source>
</reference>
<organism evidence="1 2">
    <name type="scientific">Potamilus streckersoni</name>
    <dbReference type="NCBI Taxonomy" id="2493646"/>
    <lineage>
        <taxon>Eukaryota</taxon>
        <taxon>Metazoa</taxon>
        <taxon>Spiralia</taxon>
        <taxon>Lophotrochozoa</taxon>
        <taxon>Mollusca</taxon>
        <taxon>Bivalvia</taxon>
        <taxon>Autobranchia</taxon>
        <taxon>Heteroconchia</taxon>
        <taxon>Palaeoheterodonta</taxon>
        <taxon>Unionida</taxon>
        <taxon>Unionoidea</taxon>
        <taxon>Unionidae</taxon>
        <taxon>Ambleminae</taxon>
        <taxon>Lampsilini</taxon>
        <taxon>Potamilus</taxon>
    </lineage>
</organism>
<accession>A0AAE0RTZ5</accession>
<protein>
    <submittedName>
        <fullName evidence="1">Uncharacterized protein</fullName>
    </submittedName>
</protein>
<proteinExistence type="predicted"/>
<dbReference type="EMBL" id="JAEAOA010000149">
    <property type="protein sequence ID" value="KAK3579579.1"/>
    <property type="molecule type" value="Genomic_DNA"/>
</dbReference>
<evidence type="ECO:0000313" key="1">
    <source>
        <dbReference type="EMBL" id="KAK3579579.1"/>
    </source>
</evidence>
<name>A0AAE0RTZ5_9BIVA</name>
<keyword evidence="2" id="KW-1185">Reference proteome</keyword>
<comment type="caution">
    <text evidence="1">The sequence shown here is derived from an EMBL/GenBank/DDBJ whole genome shotgun (WGS) entry which is preliminary data.</text>
</comment>
<reference evidence="1" key="3">
    <citation type="submission" date="2023-05" db="EMBL/GenBank/DDBJ databases">
        <authorList>
            <person name="Smith C.H."/>
        </authorList>
    </citation>
    <scope>NUCLEOTIDE SEQUENCE</scope>
    <source>
        <strain evidence="1">CHS0354</strain>
        <tissue evidence="1">Mantle</tissue>
    </source>
</reference>
<dbReference type="AlphaFoldDB" id="A0AAE0RTZ5"/>
<evidence type="ECO:0000313" key="2">
    <source>
        <dbReference type="Proteomes" id="UP001195483"/>
    </source>
</evidence>
<dbReference type="Proteomes" id="UP001195483">
    <property type="component" value="Unassembled WGS sequence"/>
</dbReference>
<gene>
    <name evidence="1" type="ORF">CHS0354_001593</name>
</gene>
<reference evidence="1" key="1">
    <citation type="journal article" date="2021" name="Genome Biol. Evol.">
        <title>A High-Quality Reference Genome for a Parasitic Bivalve with Doubly Uniparental Inheritance (Bivalvia: Unionida).</title>
        <authorList>
            <person name="Smith C.H."/>
        </authorList>
    </citation>
    <scope>NUCLEOTIDE SEQUENCE</scope>
    <source>
        <strain evidence="1">CHS0354</strain>
    </source>
</reference>
<sequence length="102" mass="11191">MASIAAQNVSTELFADFDYTYADSSGTTECANSSDNWTNTVLPVVDSATIGAKLTMTPYSEYLCKAFAFDGSSCMTSKTNIRHLFKCIISVYVKEVEMRGKK</sequence>